<feature type="compositionally biased region" description="Polar residues" evidence="1">
    <location>
        <begin position="63"/>
        <end position="75"/>
    </location>
</feature>
<dbReference type="PANTHER" id="PTHR36886:SF3">
    <property type="entry name" value="PROTEIN FRIGIDA-ESSENTIAL 1"/>
    <property type="match status" value="1"/>
</dbReference>
<feature type="signal peptide" evidence="2">
    <location>
        <begin position="1"/>
        <end position="24"/>
    </location>
</feature>
<evidence type="ECO:0000256" key="2">
    <source>
        <dbReference type="SAM" id="SignalP"/>
    </source>
</evidence>
<dbReference type="Pfam" id="PF23030">
    <property type="entry name" value="SCAF11-like_C"/>
    <property type="match status" value="1"/>
</dbReference>
<feature type="domain" description="SFR19-like C-terminal" evidence="3">
    <location>
        <begin position="195"/>
        <end position="249"/>
    </location>
</feature>
<feature type="chain" id="PRO_5047481198" description="SFR19-like C-terminal domain-containing protein" evidence="2">
    <location>
        <begin position="25"/>
        <end position="271"/>
    </location>
</feature>
<name>A0ABP0V571_9BRYO</name>
<proteinExistence type="predicted"/>
<dbReference type="InterPro" id="IPR057031">
    <property type="entry name" value="SFR19-like_C"/>
</dbReference>
<feature type="compositionally biased region" description="Basic and acidic residues" evidence="1">
    <location>
        <begin position="145"/>
        <end position="187"/>
    </location>
</feature>
<sequence>MLSSSQIIFITLFLVGCARRCCCALGGGRYGSRGGRSRQGDNNDDGEWARSGGRSSTGRHHPVTSTTVNQGDSLVTETLSPTTLVPTGKQRSHSAIESLHAPPATVVSTHGSFPSHINNQVSSGLENVSPATDENQNWNSGPVTSEKESGPTGDTKDRDHNQLQSAKNDKEERSRVGRDKEGRAKEGRGLTLVRAAVTEYVKDVLKPTWREGHMSKEAFKTIAKKAVDKVLGALQPHQIPKTPEKVDTYMTSSRPKILKLVQGYVDKYVKV</sequence>
<dbReference type="EMBL" id="OZ019901">
    <property type="protein sequence ID" value="CAK9237928.1"/>
    <property type="molecule type" value="Genomic_DNA"/>
</dbReference>
<organism evidence="4 5">
    <name type="scientific">Sphagnum troendelagicum</name>
    <dbReference type="NCBI Taxonomy" id="128251"/>
    <lineage>
        <taxon>Eukaryota</taxon>
        <taxon>Viridiplantae</taxon>
        <taxon>Streptophyta</taxon>
        <taxon>Embryophyta</taxon>
        <taxon>Bryophyta</taxon>
        <taxon>Sphagnophytina</taxon>
        <taxon>Sphagnopsida</taxon>
        <taxon>Sphagnales</taxon>
        <taxon>Sphagnaceae</taxon>
        <taxon>Sphagnum</taxon>
    </lineage>
</organism>
<evidence type="ECO:0000259" key="3">
    <source>
        <dbReference type="Pfam" id="PF23030"/>
    </source>
</evidence>
<reference evidence="4" key="1">
    <citation type="submission" date="2024-02" db="EMBL/GenBank/DDBJ databases">
        <authorList>
            <consortium name="ELIXIR-Norway"/>
            <consortium name="Elixir Norway"/>
        </authorList>
    </citation>
    <scope>NUCLEOTIDE SEQUENCE</scope>
</reference>
<accession>A0ABP0V571</accession>
<evidence type="ECO:0000313" key="4">
    <source>
        <dbReference type="EMBL" id="CAK9237928.1"/>
    </source>
</evidence>
<feature type="region of interest" description="Disordered" evidence="1">
    <location>
        <begin position="105"/>
        <end position="187"/>
    </location>
</feature>
<dbReference type="PANTHER" id="PTHR36886">
    <property type="entry name" value="PROTEIN FRIGIDA-ESSENTIAL 1"/>
    <property type="match status" value="1"/>
</dbReference>
<gene>
    <name evidence="4" type="ORF">CSSPTR1EN2_LOCUS23948</name>
</gene>
<feature type="region of interest" description="Disordered" evidence="1">
    <location>
        <begin position="32"/>
        <end position="75"/>
    </location>
</feature>
<protein>
    <recommendedName>
        <fullName evidence="3">SFR19-like C-terminal domain-containing protein</fullName>
    </recommendedName>
</protein>
<keyword evidence="5" id="KW-1185">Reference proteome</keyword>
<feature type="compositionally biased region" description="Polar residues" evidence="1">
    <location>
        <begin position="106"/>
        <end position="143"/>
    </location>
</feature>
<keyword evidence="2" id="KW-0732">Signal</keyword>
<evidence type="ECO:0000313" key="5">
    <source>
        <dbReference type="Proteomes" id="UP001497512"/>
    </source>
</evidence>
<dbReference type="InterPro" id="IPR052650">
    <property type="entry name" value="Zinc_finger_CCCH"/>
</dbReference>
<dbReference type="Proteomes" id="UP001497512">
    <property type="component" value="Chromosome 9"/>
</dbReference>
<evidence type="ECO:0000256" key="1">
    <source>
        <dbReference type="SAM" id="MobiDB-lite"/>
    </source>
</evidence>